<dbReference type="SFLD" id="SFLDS00003">
    <property type="entry name" value="Haloacid_Dehalogenase"/>
    <property type="match status" value="1"/>
</dbReference>
<dbReference type="InterPro" id="IPR006379">
    <property type="entry name" value="HAD-SF_hydro_IIB"/>
</dbReference>
<comment type="caution">
    <text evidence="1">The sequence shown here is derived from an EMBL/GenBank/DDBJ whole genome shotgun (WGS) entry which is preliminary data.</text>
</comment>
<dbReference type="GO" id="GO:0000287">
    <property type="term" value="F:magnesium ion binding"/>
    <property type="evidence" value="ECO:0007669"/>
    <property type="project" value="TreeGrafter"/>
</dbReference>
<dbReference type="NCBIfam" id="TIGR01484">
    <property type="entry name" value="HAD-SF-IIB"/>
    <property type="match status" value="1"/>
</dbReference>
<evidence type="ECO:0000313" key="1">
    <source>
        <dbReference type="EMBL" id="MBB5181568.1"/>
    </source>
</evidence>
<dbReference type="Pfam" id="PF08282">
    <property type="entry name" value="Hydrolase_3"/>
    <property type="match status" value="1"/>
</dbReference>
<sequence>MAIRLIAVDMDGTFLNGQKSYDQERFLKQYLKMKEHGIRFVVASGNQYYQLRSYFSEIQDELGYVSENGAFVLDQGQEVFSADVRKEDVRRILEVLAAHENLSVVLCGKESAYILDRASDRFFEIMSRYYYRLKRVPDFEQVDDQILKFALSCPQNQTLQLKELLQEKIGSIVTPVSSGHGSIDLIVPGFHKAHGIQLLQQKWKIKDEETMAFGDGGNDIEMLKHVNYSFAMENGSDEVKDSAKYIAPSNEGSGVLEIIDQYFNNQGFFPSAARHSFKEANDRV</sequence>
<dbReference type="GO" id="GO:0016791">
    <property type="term" value="F:phosphatase activity"/>
    <property type="evidence" value="ECO:0007669"/>
    <property type="project" value="TreeGrafter"/>
</dbReference>
<dbReference type="InterPro" id="IPR036412">
    <property type="entry name" value="HAD-like_sf"/>
</dbReference>
<accession>A0A7W8FTZ4</accession>
<dbReference type="SUPFAM" id="SSF56784">
    <property type="entry name" value="HAD-like"/>
    <property type="match status" value="1"/>
</dbReference>
<dbReference type="InterPro" id="IPR023214">
    <property type="entry name" value="HAD_sf"/>
</dbReference>
<dbReference type="AlphaFoldDB" id="A0A7W8FTZ4"/>
<dbReference type="CDD" id="cd07518">
    <property type="entry name" value="HAD_YbiV-Like"/>
    <property type="match status" value="1"/>
</dbReference>
<dbReference type="NCBIfam" id="TIGR00099">
    <property type="entry name" value="Cof-subfamily"/>
    <property type="match status" value="1"/>
</dbReference>
<dbReference type="SFLD" id="SFLDG01140">
    <property type="entry name" value="C2.B:_Phosphomannomutase_and_P"/>
    <property type="match status" value="1"/>
</dbReference>
<evidence type="ECO:0008006" key="3">
    <source>
        <dbReference type="Google" id="ProtNLM"/>
    </source>
</evidence>
<dbReference type="PROSITE" id="PS01229">
    <property type="entry name" value="COF_2"/>
    <property type="match status" value="1"/>
</dbReference>
<dbReference type="PANTHER" id="PTHR10000:SF53">
    <property type="entry name" value="5-AMINO-6-(5-PHOSPHO-D-RIBITYLAMINO)URACIL PHOSPHATASE YBJI-RELATED"/>
    <property type="match status" value="1"/>
</dbReference>
<dbReference type="RefSeq" id="WP_135504832.1">
    <property type="nucleotide sequence ID" value="NZ_JACHHE010000010.1"/>
</dbReference>
<dbReference type="PANTHER" id="PTHR10000">
    <property type="entry name" value="PHOSPHOSERINE PHOSPHATASE"/>
    <property type="match status" value="1"/>
</dbReference>
<dbReference type="Gene3D" id="3.30.1240.10">
    <property type="match status" value="1"/>
</dbReference>
<dbReference type="SFLD" id="SFLDG01144">
    <property type="entry name" value="C2.B.4:_PGP_Like"/>
    <property type="match status" value="1"/>
</dbReference>
<keyword evidence="2" id="KW-1185">Reference proteome</keyword>
<proteinExistence type="predicted"/>
<dbReference type="Proteomes" id="UP000525923">
    <property type="component" value="Unassembled WGS sequence"/>
</dbReference>
<dbReference type="OrthoDB" id="9810101at2"/>
<organism evidence="1 2">
    <name type="scientific">Planococcus koreensis</name>
    <dbReference type="NCBI Taxonomy" id="112331"/>
    <lineage>
        <taxon>Bacteria</taxon>
        <taxon>Bacillati</taxon>
        <taxon>Bacillota</taxon>
        <taxon>Bacilli</taxon>
        <taxon>Bacillales</taxon>
        <taxon>Caryophanaceae</taxon>
        <taxon>Planococcus</taxon>
    </lineage>
</organism>
<dbReference type="InterPro" id="IPR000150">
    <property type="entry name" value="Cof"/>
</dbReference>
<name>A0A7W8FTZ4_9BACL</name>
<dbReference type="EMBL" id="JACHHE010000010">
    <property type="protein sequence ID" value="MBB5181568.1"/>
    <property type="molecule type" value="Genomic_DNA"/>
</dbReference>
<protein>
    <recommendedName>
        <fullName evidence="3">Sugar-phosphatase</fullName>
    </recommendedName>
</protein>
<dbReference type="GO" id="GO:0005829">
    <property type="term" value="C:cytosol"/>
    <property type="evidence" value="ECO:0007669"/>
    <property type="project" value="TreeGrafter"/>
</dbReference>
<dbReference type="Gene3D" id="3.40.50.1000">
    <property type="entry name" value="HAD superfamily/HAD-like"/>
    <property type="match status" value="1"/>
</dbReference>
<gene>
    <name evidence="1" type="ORF">HNQ44_003033</name>
</gene>
<evidence type="ECO:0000313" key="2">
    <source>
        <dbReference type="Proteomes" id="UP000525923"/>
    </source>
</evidence>
<reference evidence="1 2" key="1">
    <citation type="submission" date="2020-08" db="EMBL/GenBank/DDBJ databases">
        <title>Genomic Encyclopedia of Type Strains, Phase IV (KMG-IV): sequencing the most valuable type-strain genomes for metagenomic binning, comparative biology and taxonomic classification.</title>
        <authorList>
            <person name="Goeker M."/>
        </authorList>
    </citation>
    <scope>NUCLEOTIDE SEQUENCE [LARGE SCALE GENOMIC DNA]</scope>
    <source>
        <strain evidence="1 2">DSM 15895</strain>
    </source>
</reference>